<evidence type="ECO:0000256" key="3">
    <source>
        <dbReference type="ARBA" id="ARBA00023180"/>
    </source>
</evidence>
<dbReference type="Gene3D" id="3.40.720.10">
    <property type="entry name" value="Alkaline Phosphatase, subunit A"/>
    <property type="match status" value="1"/>
</dbReference>
<dbReference type="GO" id="GO:0046872">
    <property type="term" value="F:metal ion binding"/>
    <property type="evidence" value="ECO:0007669"/>
    <property type="project" value="UniProtKB-KW"/>
</dbReference>
<evidence type="ECO:0000256" key="2">
    <source>
        <dbReference type="ARBA" id="ARBA00022837"/>
    </source>
</evidence>
<reference evidence="5 6" key="1">
    <citation type="journal article" date="2011" name="Proc. Natl. Acad. Sci. U.S.A.">
        <title>Niche of harmful alga Aureococcus anophagefferens revealed through ecogenomics.</title>
        <authorList>
            <person name="Gobler C.J."/>
            <person name="Berry D.L."/>
            <person name="Dyhrman S.T."/>
            <person name="Wilhelm S.W."/>
            <person name="Salamov A."/>
            <person name="Lobanov A.V."/>
            <person name="Zhang Y."/>
            <person name="Collier J.L."/>
            <person name="Wurch L.L."/>
            <person name="Kustka A.B."/>
            <person name="Dill B.D."/>
            <person name="Shah M."/>
            <person name="VerBerkmoes N.C."/>
            <person name="Kuo A."/>
            <person name="Terry A."/>
            <person name="Pangilinan J."/>
            <person name="Lindquist E.A."/>
            <person name="Lucas S."/>
            <person name="Paulsen I.T."/>
            <person name="Hattenrath-Lehmann T.K."/>
            <person name="Talmage S.C."/>
            <person name="Walker E.A."/>
            <person name="Koch F."/>
            <person name="Burson A.M."/>
            <person name="Marcoval M.A."/>
            <person name="Tang Y.Z."/>
            <person name="Lecleir G.R."/>
            <person name="Coyne K.J."/>
            <person name="Berg G.M."/>
            <person name="Bertrand E.M."/>
            <person name="Saito M.A."/>
            <person name="Gladyshev V.N."/>
            <person name="Grigoriev I.V."/>
        </authorList>
    </citation>
    <scope>NUCLEOTIDE SEQUENCE [LARGE SCALE GENOMIC DNA]</scope>
    <source>
        <strain evidence="6">CCMP 1984</strain>
    </source>
</reference>
<evidence type="ECO:0000313" key="5">
    <source>
        <dbReference type="EMBL" id="EGB12841.1"/>
    </source>
</evidence>
<dbReference type="OrthoDB" id="408574at2759"/>
<dbReference type="SUPFAM" id="SSF53649">
    <property type="entry name" value="Alkaline phosphatase-like"/>
    <property type="match status" value="1"/>
</dbReference>
<dbReference type="InterPro" id="IPR047115">
    <property type="entry name" value="ARSB"/>
</dbReference>
<dbReference type="GeneID" id="20219033"/>
<sequence length="536" mass="58169">MGARKASGDNVFEARRGDNASALAAAASADDRPHVFLIVADDLGYGDVSYNGDGSLTNAVATPYLDRLAADGITLTRFYSQCDCTPARAALLTGRYPSNTGMQHEVVTAQSQWSLPHEFALLPSALPEGYRKHAIGKWDVGHARAADTPTARGFDSHLGYYGAEITYDEHAALRSCSNGTIRDMNHDGATLAATEDRYSTHLFADHAMALVDREADEYKLFLYLCFQAVHQPLAADAALVKRFADAFLDESDAARSTFAAVALELDRAVERFVEFTKARGAYDDAVFFFMSDNGATLAQSGGGSNWPLRGSKFTAYEGGVRVPAFLHSARVPPARRGAAHAGLFHVVDVLPTLAAFAESADRVPAGVDGVDQRDAVLHGAAAPRTEALLHADDLGYERTSMGFWTGAFLRGRYKVVINATAAGWCSPDSERYRYDAKCWTLPTTYWADVHDGAGTYSQYFNESYLFDVVEDPSERTDLRAAMPEKYAELVDAFRDATAAARETQYVADCSEAAGGDCDALYETWIHDGACLVSPWL</sequence>
<dbReference type="PANTHER" id="PTHR10342">
    <property type="entry name" value="ARYLSULFATASE"/>
    <property type="match status" value="1"/>
</dbReference>
<accession>F0XWU2</accession>
<keyword evidence="1" id="KW-0479">Metal-binding</keyword>
<keyword evidence="6" id="KW-1185">Reference proteome</keyword>
<dbReference type="Proteomes" id="UP000002729">
    <property type="component" value="Unassembled WGS sequence"/>
</dbReference>
<dbReference type="InterPro" id="IPR000917">
    <property type="entry name" value="Sulfatase_N"/>
</dbReference>
<dbReference type="CDD" id="cd16029">
    <property type="entry name" value="4-S"/>
    <property type="match status" value="1"/>
</dbReference>
<evidence type="ECO:0000256" key="1">
    <source>
        <dbReference type="ARBA" id="ARBA00022723"/>
    </source>
</evidence>
<protein>
    <submittedName>
        <fullName evidence="5">Putative arylsulfatase</fullName>
    </submittedName>
</protein>
<feature type="domain" description="Sulfatase N-terminal" evidence="4">
    <location>
        <begin position="33"/>
        <end position="357"/>
    </location>
</feature>
<evidence type="ECO:0000259" key="4">
    <source>
        <dbReference type="Pfam" id="PF00884"/>
    </source>
</evidence>
<dbReference type="EMBL" id="GL833120">
    <property type="protein sequence ID" value="EGB12841.1"/>
    <property type="molecule type" value="Genomic_DNA"/>
</dbReference>
<dbReference type="GO" id="GO:0008484">
    <property type="term" value="F:sulfuric ester hydrolase activity"/>
    <property type="evidence" value="ECO:0007669"/>
    <property type="project" value="InterPro"/>
</dbReference>
<dbReference type="KEGG" id="aaf:AURANDRAFT_18760"/>
<keyword evidence="3" id="KW-0325">Glycoprotein</keyword>
<dbReference type="RefSeq" id="XP_009032473.1">
    <property type="nucleotide sequence ID" value="XM_009034225.1"/>
</dbReference>
<name>F0XWU2_AURAN</name>
<dbReference type="AlphaFoldDB" id="F0XWU2"/>
<organism evidence="6">
    <name type="scientific">Aureococcus anophagefferens</name>
    <name type="common">Harmful bloom alga</name>
    <dbReference type="NCBI Taxonomy" id="44056"/>
    <lineage>
        <taxon>Eukaryota</taxon>
        <taxon>Sar</taxon>
        <taxon>Stramenopiles</taxon>
        <taxon>Ochrophyta</taxon>
        <taxon>Pelagophyceae</taxon>
        <taxon>Pelagomonadales</taxon>
        <taxon>Pelagomonadaceae</taxon>
        <taxon>Aureococcus</taxon>
    </lineage>
</organism>
<dbReference type="eggNOG" id="KOG3867">
    <property type="taxonomic scope" value="Eukaryota"/>
</dbReference>
<dbReference type="InterPro" id="IPR017850">
    <property type="entry name" value="Alkaline_phosphatase_core_sf"/>
</dbReference>
<dbReference type="Pfam" id="PF00884">
    <property type="entry name" value="Sulfatase"/>
    <property type="match status" value="1"/>
</dbReference>
<dbReference type="InParanoid" id="F0XWU2"/>
<evidence type="ECO:0000313" key="6">
    <source>
        <dbReference type="Proteomes" id="UP000002729"/>
    </source>
</evidence>
<dbReference type="PANTHER" id="PTHR10342:SF274">
    <property type="entry name" value="ARYLSULFATASE B"/>
    <property type="match status" value="1"/>
</dbReference>
<dbReference type="Gene3D" id="3.30.1120.10">
    <property type="match status" value="1"/>
</dbReference>
<dbReference type="OMA" id="HEHCVFI"/>
<keyword evidence="2" id="KW-0106">Calcium</keyword>
<gene>
    <name evidence="5" type="primary">ARS15</name>
    <name evidence="5" type="ORF">AURANDRAFT_18760</name>
</gene>
<proteinExistence type="predicted"/>